<organism evidence="1 2">
    <name type="scientific">Neolewinella aquimaris</name>
    <dbReference type="NCBI Taxonomy" id="1835722"/>
    <lineage>
        <taxon>Bacteria</taxon>
        <taxon>Pseudomonadati</taxon>
        <taxon>Bacteroidota</taxon>
        <taxon>Saprospiria</taxon>
        <taxon>Saprospirales</taxon>
        <taxon>Lewinellaceae</taxon>
        <taxon>Neolewinella</taxon>
    </lineage>
</organism>
<dbReference type="EMBL" id="JACIFF010000006">
    <property type="protein sequence ID" value="MBB4079775.1"/>
    <property type="molecule type" value="Genomic_DNA"/>
</dbReference>
<dbReference type="AlphaFoldDB" id="A0A840E841"/>
<dbReference type="Proteomes" id="UP000576209">
    <property type="component" value="Unassembled WGS sequence"/>
</dbReference>
<evidence type="ECO:0000313" key="2">
    <source>
        <dbReference type="Proteomes" id="UP000576209"/>
    </source>
</evidence>
<accession>A0A840E841</accession>
<sequence length="80" mass="9210">MKPVLLTLFTSLTLFSMAKQEDCLKQFQKDISTLYETREMRAEWCDGASLPTYCHRENDRKFQHGVGQAADAYDICEDAV</sequence>
<protein>
    <submittedName>
        <fullName evidence="1">Uncharacterized protein</fullName>
    </submittedName>
</protein>
<proteinExistence type="predicted"/>
<evidence type="ECO:0000313" key="1">
    <source>
        <dbReference type="EMBL" id="MBB4079775.1"/>
    </source>
</evidence>
<gene>
    <name evidence="1" type="ORF">GGR28_002402</name>
</gene>
<keyword evidence="2" id="KW-1185">Reference proteome</keyword>
<name>A0A840E841_9BACT</name>
<reference evidence="1 2" key="1">
    <citation type="submission" date="2020-08" db="EMBL/GenBank/DDBJ databases">
        <title>Genomic Encyclopedia of Type Strains, Phase IV (KMG-IV): sequencing the most valuable type-strain genomes for metagenomic binning, comparative biology and taxonomic classification.</title>
        <authorList>
            <person name="Goeker M."/>
        </authorList>
    </citation>
    <scope>NUCLEOTIDE SEQUENCE [LARGE SCALE GENOMIC DNA]</scope>
    <source>
        <strain evidence="1 2">DSM 105137</strain>
    </source>
</reference>
<comment type="caution">
    <text evidence="1">The sequence shown here is derived from an EMBL/GenBank/DDBJ whole genome shotgun (WGS) entry which is preliminary data.</text>
</comment>
<dbReference type="RefSeq" id="WP_183496021.1">
    <property type="nucleotide sequence ID" value="NZ_JACIFF010000006.1"/>
</dbReference>